<organism evidence="5 6">
    <name type="scientific">Diplodia intermedia</name>
    <dbReference type="NCBI Taxonomy" id="856260"/>
    <lineage>
        <taxon>Eukaryota</taxon>
        <taxon>Fungi</taxon>
        <taxon>Dikarya</taxon>
        <taxon>Ascomycota</taxon>
        <taxon>Pezizomycotina</taxon>
        <taxon>Dothideomycetes</taxon>
        <taxon>Dothideomycetes incertae sedis</taxon>
        <taxon>Botryosphaeriales</taxon>
        <taxon>Botryosphaeriaceae</taxon>
        <taxon>Diplodia</taxon>
    </lineage>
</organism>
<keyword evidence="6" id="KW-1185">Reference proteome</keyword>
<feature type="region of interest" description="Disordered" evidence="2">
    <location>
        <begin position="618"/>
        <end position="649"/>
    </location>
</feature>
<evidence type="ECO:0000259" key="4">
    <source>
        <dbReference type="SMART" id="SM00906"/>
    </source>
</evidence>
<feature type="compositionally biased region" description="Basic residues" evidence="2">
    <location>
        <begin position="585"/>
        <end position="599"/>
    </location>
</feature>
<dbReference type="SMART" id="SM00906">
    <property type="entry name" value="Fungal_trans"/>
    <property type="match status" value="1"/>
</dbReference>
<sequence>MPRPVSTAHSAGSLDHHTSSLQDEKQDSSPGAGKLSLPKQSELRKRSRSLGSKDETLSKRRKLVQQGLSPMENIRPMSTPQSPSTIEAQSYIQHELEAAKDLSSTRRAVLRSVGELINQLDGKLKASTGSRADFSCTGTGLQDIQYPSIEFLCWMLKEIKGNRLGFHVSFYFKHINPKNLESMGIALVNQQEDQDTLLLYSICVNAMAVKFLNTIIPEETSPEIAGEMRKSVQKYMTSAKIAMSRIPLLACPSLTLLQALLCSAFIVQGQGDTAACWAFTSAACKTCMDLGLHTGRGDFYDPRSDTNELYYCFVWCYNLDKSFSMNLGHRTSLLYTDLIKSTESIWNEAPVNLMTIYLELSRIQSVVVSDLTHKSKDEDTSEHSHKSALISKMLEQMQDVKKEMDKLKDEPEKFRGLFMESEINALEFSYWCIMTAIRRCERATTGSKTSVGENCLEAARSAICSLRSLQKPQPVPVSEGGIGLGTTMSFVNWTLLFYPLTPFFILFCNVVATSNRDDFALMKAMTEDLSDFSNRSTSIERLQRLFTVFLGLAEPLLDEDADADTDGNNSITGKETNNNSSSRGATRRGRTRHHRRKHSSYGQALDIYFKLKGSSSSSTAPPAAAAAAPIRHTNHHPTSDPAPWDDAGPYTNTFHLSDIVPPPTTTTTTTTDIPFWELFDVQPSLDWLDVDLGPGV</sequence>
<dbReference type="Proteomes" id="UP001521184">
    <property type="component" value="Unassembled WGS sequence"/>
</dbReference>
<feature type="compositionally biased region" description="Low complexity" evidence="2">
    <location>
        <begin position="618"/>
        <end position="629"/>
    </location>
</feature>
<accession>A0ABR3T103</accession>
<comment type="caution">
    <text evidence="5">The sequence shown here is derived from an EMBL/GenBank/DDBJ whole genome shotgun (WGS) entry which is preliminary data.</text>
</comment>
<proteinExistence type="predicted"/>
<keyword evidence="3" id="KW-0472">Membrane</keyword>
<evidence type="ECO:0000256" key="1">
    <source>
        <dbReference type="ARBA" id="ARBA00023242"/>
    </source>
</evidence>
<reference evidence="5 6" key="1">
    <citation type="journal article" date="2023" name="Plant Dis.">
        <title>First Report of Diplodia intermedia Causing Canker and Dieback Diseases on Apple Trees in Canada.</title>
        <authorList>
            <person name="Ellouze W."/>
            <person name="Ilyukhin E."/>
            <person name="Sulman M."/>
            <person name="Ali S."/>
        </authorList>
    </citation>
    <scope>NUCLEOTIDE SEQUENCE [LARGE SCALE GENOMIC DNA]</scope>
    <source>
        <strain evidence="5 6">M45-28</strain>
    </source>
</reference>
<evidence type="ECO:0000256" key="3">
    <source>
        <dbReference type="SAM" id="Phobius"/>
    </source>
</evidence>
<dbReference type="CDD" id="cd12148">
    <property type="entry name" value="fungal_TF_MHR"/>
    <property type="match status" value="1"/>
</dbReference>
<gene>
    <name evidence="5" type="ORF">SLS58_011164</name>
</gene>
<protein>
    <recommendedName>
        <fullName evidence="4">Xylanolytic transcriptional activator regulatory domain-containing protein</fullName>
    </recommendedName>
</protein>
<evidence type="ECO:0000313" key="6">
    <source>
        <dbReference type="Proteomes" id="UP001521184"/>
    </source>
</evidence>
<dbReference type="Pfam" id="PF04082">
    <property type="entry name" value="Fungal_trans"/>
    <property type="match status" value="1"/>
</dbReference>
<dbReference type="InterPro" id="IPR007219">
    <property type="entry name" value="XnlR_reg_dom"/>
</dbReference>
<keyword evidence="1" id="KW-0539">Nucleus</keyword>
<feature type="compositionally biased region" description="Polar residues" evidence="2">
    <location>
        <begin position="76"/>
        <end position="87"/>
    </location>
</feature>
<dbReference type="PANTHER" id="PTHR46910">
    <property type="entry name" value="TRANSCRIPTION FACTOR PDR1"/>
    <property type="match status" value="1"/>
</dbReference>
<feature type="compositionally biased region" description="Basic and acidic residues" evidence="2">
    <location>
        <begin position="14"/>
        <end position="27"/>
    </location>
</feature>
<feature type="transmembrane region" description="Helical" evidence="3">
    <location>
        <begin position="490"/>
        <end position="512"/>
    </location>
</feature>
<dbReference type="EMBL" id="JAKEKT020000161">
    <property type="protein sequence ID" value="KAL1633254.1"/>
    <property type="molecule type" value="Genomic_DNA"/>
</dbReference>
<keyword evidence="3" id="KW-1133">Transmembrane helix</keyword>
<dbReference type="PANTHER" id="PTHR46910:SF5">
    <property type="entry name" value="ZN(II)2CYS6 TRANSCRIPTION FACTOR (EUROFUNG)"/>
    <property type="match status" value="1"/>
</dbReference>
<keyword evidence="3" id="KW-0812">Transmembrane</keyword>
<evidence type="ECO:0000256" key="2">
    <source>
        <dbReference type="SAM" id="MobiDB-lite"/>
    </source>
</evidence>
<feature type="region of interest" description="Disordered" evidence="2">
    <location>
        <begin position="560"/>
        <end position="600"/>
    </location>
</feature>
<evidence type="ECO:0000313" key="5">
    <source>
        <dbReference type="EMBL" id="KAL1633254.1"/>
    </source>
</evidence>
<feature type="region of interest" description="Disordered" evidence="2">
    <location>
        <begin position="1"/>
        <end position="87"/>
    </location>
</feature>
<dbReference type="InterPro" id="IPR050987">
    <property type="entry name" value="AtrR-like"/>
</dbReference>
<feature type="domain" description="Xylanolytic transcriptional activator regulatory" evidence="4">
    <location>
        <begin position="276"/>
        <end position="345"/>
    </location>
</feature>
<name>A0ABR3T103_9PEZI</name>